<keyword evidence="8" id="KW-1185">Reference proteome</keyword>
<gene>
    <name evidence="7" type="ORF">GTW23_09945</name>
</gene>
<comment type="similarity">
    <text evidence="2">Belongs to the TMEM86 family.</text>
</comment>
<proteinExistence type="inferred from homology"/>
<keyword evidence="4 6" id="KW-1133">Transmembrane helix</keyword>
<name>A0ABT1CQN5_9HYPH</name>
<dbReference type="Proteomes" id="UP001320715">
    <property type="component" value="Unassembled WGS sequence"/>
</dbReference>
<evidence type="ECO:0000256" key="4">
    <source>
        <dbReference type="ARBA" id="ARBA00022989"/>
    </source>
</evidence>
<evidence type="ECO:0000313" key="7">
    <source>
        <dbReference type="EMBL" id="MCO6408494.1"/>
    </source>
</evidence>
<evidence type="ECO:0000256" key="1">
    <source>
        <dbReference type="ARBA" id="ARBA00004141"/>
    </source>
</evidence>
<dbReference type="Pfam" id="PF07947">
    <property type="entry name" value="YhhN"/>
    <property type="match status" value="1"/>
</dbReference>
<feature type="transmembrane region" description="Helical" evidence="6">
    <location>
        <begin position="49"/>
        <end position="71"/>
    </location>
</feature>
<protein>
    <submittedName>
        <fullName evidence="7">Lysoplasmalogenase</fullName>
    </submittedName>
</protein>
<feature type="transmembrane region" description="Helical" evidence="6">
    <location>
        <begin position="83"/>
        <end position="106"/>
    </location>
</feature>
<feature type="transmembrane region" description="Helical" evidence="6">
    <location>
        <begin position="12"/>
        <end position="29"/>
    </location>
</feature>
<sequence>MSGLSQSIAGSSWIFLAVSAAGFAVYLLALNKAPALGRTVAKTMAVGALSGLAFHAGGPVLLIVALALSALGDAFLAHEGEVAFLGGLGSFLAAHIAYAVLFIVSGPGFAEASIPGLLAVMLFGVGMGTLMVRKAGTLALPVAAYVLAISVMGLGGLTLGGLVLLGAVLFMASDAILGSEKFLMADTSPLRRFTSPAVWVLYYAGQLLITLGLLG</sequence>
<dbReference type="PANTHER" id="PTHR31885">
    <property type="entry name" value="GH04784P"/>
    <property type="match status" value="1"/>
</dbReference>
<comment type="subcellular location">
    <subcellularLocation>
        <location evidence="1">Membrane</location>
        <topology evidence="1">Multi-pass membrane protein</topology>
    </subcellularLocation>
</comment>
<comment type="caution">
    <text evidence="7">The sequence shown here is derived from an EMBL/GenBank/DDBJ whole genome shotgun (WGS) entry which is preliminary data.</text>
</comment>
<dbReference type="PANTHER" id="PTHR31885:SF6">
    <property type="entry name" value="GH04784P"/>
    <property type="match status" value="1"/>
</dbReference>
<feature type="transmembrane region" description="Helical" evidence="6">
    <location>
        <begin position="193"/>
        <end position="214"/>
    </location>
</feature>
<evidence type="ECO:0000256" key="3">
    <source>
        <dbReference type="ARBA" id="ARBA00022692"/>
    </source>
</evidence>
<keyword evidence="5 6" id="KW-0472">Membrane</keyword>
<accession>A0ABT1CQN5</accession>
<keyword evidence="3 6" id="KW-0812">Transmembrane</keyword>
<evidence type="ECO:0000256" key="6">
    <source>
        <dbReference type="SAM" id="Phobius"/>
    </source>
</evidence>
<evidence type="ECO:0000313" key="8">
    <source>
        <dbReference type="Proteomes" id="UP001320715"/>
    </source>
</evidence>
<organism evidence="7 8">
    <name type="scientific">Hoeflea alexandrii</name>
    <dbReference type="NCBI Taxonomy" id="288436"/>
    <lineage>
        <taxon>Bacteria</taxon>
        <taxon>Pseudomonadati</taxon>
        <taxon>Pseudomonadota</taxon>
        <taxon>Alphaproteobacteria</taxon>
        <taxon>Hyphomicrobiales</taxon>
        <taxon>Rhizobiaceae</taxon>
        <taxon>Hoeflea</taxon>
    </lineage>
</organism>
<dbReference type="EMBL" id="JAAAML010000002">
    <property type="protein sequence ID" value="MCO6408494.1"/>
    <property type="molecule type" value="Genomic_DNA"/>
</dbReference>
<dbReference type="InterPro" id="IPR012506">
    <property type="entry name" value="TMEM86B-like"/>
</dbReference>
<reference evidence="7 8" key="1">
    <citation type="submission" date="2020-01" db="EMBL/GenBank/DDBJ databases">
        <title>Genomes of bacteria type strains.</title>
        <authorList>
            <person name="Chen J."/>
            <person name="Zhu S."/>
            <person name="Yang J."/>
        </authorList>
    </citation>
    <scope>NUCLEOTIDE SEQUENCE [LARGE SCALE GENOMIC DNA]</scope>
    <source>
        <strain evidence="7 8">DSM 16655</strain>
    </source>
</reference>
<evidence type="ECO:0000256" key="5">
    <source>
        <dbReference type="ARBA" id="ARBA00023136"/>
    </source>
</evidence>
<evidence type="ECO:0000256" key="2">
    <source>
        <dbReference type="ARBA" id="ARBA00007375"/>
    </source>
</evidence>
<feature type="transmembrane region" description="Helical" evidence="6">
    <location>
        <begin position="144"/>
        <end position="173"/>
    </location>
</feature>
<feature type="transmembrane region" description="Helical" evidence="6">
    <location>
        <begin position="112"/>
        <end position="132"/>
    </location>
</feature>
<dbReference type="RefSeq" id="WP_252915631.1">
    <property type="nucleotide sequence ID" value="NZ_JAAAML010000002.1"/>
</dbReference>